<gene>
    <name evidence="1" type="ORF">C6P46_000222</name>
</gene>
<evidence type="ECO:0000313" key="2">
    <source>
        <dbReference type="Proteomes" id="UP000777482"/>
    </source>
</evidence>
<reference evidence="1 2" key="1">
    <citation type="submission" date="2020-11" db="EMBL/GenBank/DDBJ databases">
        <title>Kefir isolates.</title>
        <authorList>
            <person name="Marcisauskas S."/>
            <person name="Kim Y."/>
            <person name="Blasche S."/>
        </authorList>
    </citation>
    <scope>NUCLEOTIDE SEQUENCE [LARGE SCALE GENOMIC DNA]</scope>
    <source>
        <strain evidence="1 2">KR</strain>
    </source>
</reference>
<name>A0A9P6W8N0_RHOMI</name>
<dbReference type="Proteomes" id="UP000777482">
    <property type="component" value="Unassembled WGS sequence"/>
</dbReference>
<dbReference type="OrthoDB" id="10656047at2759"/>
<proteinExistence type="predicted"/>
<organism evidence="1 2">
    <name type="scientific">Rhodotorula mucilaginosa</name>
    <name type="common">Yeast</name>
    <name type="synonym">Rhodotorula rubra</name>
    <dbReference type="NCBI Taxonomy" id="5537"/>
    <lineage>
        <taxon>Eukaryota</taxon>
        <taxon>Fungi</taxon>
        <taxon>Dikarya</taxon>
        <taxon>Basidiomycota</taxon>
        <taxon>Pucciniomycotina</taxon>
        <taxon>Microbotryomycetes</taxon>
        <taxon>Sporidiobolales</taxon>
        <taxon>Sporidiobolaceae</taxon>
        <taxon>Rhodotorula</taxon>
    </lineage>
</organism>
<protein>
    <submittedName>
        <fullName evidence="1">Uncharacterized protein</fullName>
    </submittedName>
</protein>
<comment type="caution">
    <text evidence="1">The sequence shown here is derived from an EMBL/GenBank/DDBJ whole genome shotgun (WGS) entry which is preliminary data.</text>
</comment>
<sequence length="203" mass="22368">MDHLPTPDEFPEQPDLAAKVCAAVRADLARHDPPLSYIESLRYFAREADDAWLSLPFKYASILAFNDEVDEVVNWYGSMLNEPGAHRGLLYRVRALMRSERFEYAPRVQVAQVSLVGGLVEERYGSMEKALAVYEWCLKQVVAEHADADADADAGLQEFGEIMKQRVKLISDFLAIGSSADEVEKAGTATTAAGTAEATQPDA</sequence>
<dbReference type="AlphaFoldDB" id="A0A9P6W8N0"/>
<dbReference type="EMBL" id="PUHQ01000001">
    <property type="protein sequence ID" value="KAG0667685.1"/>
    <property type="molecule type" value="Genomic_DNA"/>
</dbReference>
<accession>A0A9P6W8N0</accession>
<evidence type="ECO:0000313" key="1">
    <source>
        <dbReference type="EMBL" id="KAG0667685.1"/>
    </source>
</evidence>
<keyword evidence="2" id="KW-1185">Reference proteome</keyword>